<dbReference type="Proteomes" id="UP000001064">
    <property type="component" value="Unassembled WGS sequence"/>
</dbReference>
<keyword evidence="2" id="KW-0472">Membrane</keyword>
<dbReference type="AlphaFoldDB" id="F1A608"/>
<dbReference type="KEGG" id="dpp:DICPUDRAFT_100150"/>
<dbReference type="VEuPathDB" id="AmoebaDB:DICPUDRAFT_100150"/>
<name>F1A608_DICPU</name>
<dbReference type="GeneID" id="10511057"/>
<feature type="region of interest" description="Disordered" evidence="1">
    <location>
        <begin position="228"/>
        <end position="249"/>
    </location>
</feature>
<reference evidence="4" key="1">
    <citation type="journal article" date="2011" name="Genome Biol.">
        <title>Comparative genomics of the social amoebae Dictyostelium discoideum and Dictyostelium purpureum.</title>
        <authorList>
            <consortium name="US DOE Joint Genome Institute (JGI-PGF)"/>
            <person name="Sucgang R."/>
            <person name="Kuo A."/>
            <person name="Tian X."/>
            <person name="Salerno W."/>
            <person name="Parikh A."/>
            <person name="Feasley C.L."/>
            <person name="Dalin E."/>
            <person name="Tu H."/>
            <person name="Huang E."/>
            <person name="Barry K."/>
            <person name="Lindquist E."/>
            <person name="Shapiro H."/>
            <person name="Bruce D."/>
            <person name="Schmutz J."/>
            <person name="Salamov A."/>
            <person name="Fey P."/>
            <person name="Gaudet P."/>
            <person name="Anjard C."/>
            <person name="Babu M.M."/>
            <person name="Basu S."/>
            <person name="Bushmanova Y."/>
            <person name="van der Wel H."/>
            <person name="Katoh-Kurasawa M."/>
            <person name="Dinh C."/>
            <person name="Coutinho P.M."/>
            <person name="Saito T."/>
            <person name="Elias M."/>
            <person name="Schaap P."/>
            <person name="Kay R.R."/>
            <person name="Henrissat B."/>
            <person name="Eichinger L."/>
            <person name="Rivero F."/>
            <person name="Putnam N.H."/>
            <person name="West C.M."/>
            <person name="Loomis W.F."/>
            <person name="Chisholm R.L."/>
            <person name="Shaulsky G."/>
            <person name="Strassmann J.E."/>
            <person name="Queller D.C."/>
            <person name="Kuspa A."/>
            <person name="Grigoriev I.V."/>
        </authorList>
    </citation>
    <scope>NUCLEOTIDE SEQUENCE [LARGE SCALE GENOMIC DNA]</scope>
    <source>
        <strain evidence="4">QSDP1</strain>
    </source>
</reference>
<keyword evidence="2" id="KW-0812">Transmembrane</keyword>
<keyword evidence="4" id="KW-1185">Reference proteome</keyword>
<organism evidence="3 4">
    <name type="scientific">Dictyostelium purpureum</name>
    <name type="common">Slime mold</name>
    <dbReference type="NCBI Taxonomy" id="5786"/>
    <lineage>
        <taxon>Eukaryota</taxon>
        <taxon>Amoebozoa</taxon>
        <taxon>Evosea</taxon>
        <taxon>Eumycetozoa</taxon>
        <taxon>Dictyostelia</taxon>
        <taxon>Dictyosteliales</taxon>
        <taxon>Dictyosteliaceae</taxon>
        <taxon>Dictyostelium</taxon>
    </lineage>
</organism>
<evidence type="ECO:0000256" key="1">
    <source>
        <dbReference type="SAM" id="MobiDB-lite"/>
    </source>
</evidence>
<evidence type="ECO:0000313" key="3">
    <source>
        <dbReference type="EMBL" id="EGC28372.1"/>
    </source>
</evidence>
<dbReference type="FunCoup" id="F1A608">
    <property type="interactions" value="937"/>
</dbReference>
<feature type="transmembrane region" description="Helical" evidence="2">
    <location>
        <begin position="123"/>
        <end position="156"/>
    </location>
</feature>
<dbReference type="RefSeq" id="XP_003295102.1">
    <property type="nucleotide sequence ID" value="XM_003295054.1"/>
</dbReference>
<sequence length="249" mass="29047">MGNQPYQQIPIESDPESIQQQNNNNNNNNNINNNNNNANYINATPIHYQQQQHYVYNINRFQDFYIKKNPGYLDFLHGFDESYPIDIANKFSNTMNQSNYIQLIQNLNSICKPDQEKLKRNSIIIIIIFFVSFFFFLPIGFLLDVVLFVIISSFLFRIDSQMEVFISNYNSANISNGISIVYIKSIFKREIKLSLIENQSSSQTNIINMNNNYDGSSNNNNLYIIPQQQPQQQQQNNTDNDDPKINLID</sequence>
<protein>
    <submittedName>
        <fullName evidence="3">Uncharacterized protein</fullName>
    </submittedName>
</protein>
<feature type="region of interest" description="Disordered" evidence="1">
    <location>
        <begin position="1"/>
        <end position="36"/>
    </location>
</feature>
<proteinExistence type="predicted"/>
<evidence type="ECO:0000256" key="2">
    <source>
        <dbReference type="SAM" id="Phobius"/>
    </source>
</evidence>
<dbReference type="OMA" id="MEVFISN"/>
<dbReference type="EMBL" id="GL871660">
    <property type="protein sequence ID" value="EGC28372.1"/>
    <property type="molecule type" value="Genomic_DNA"/>
</dbReference>
<evidence type="ECO:0000313" key="4">
    <source>
        <dbReference type="Proteomes" id="UP000001064"/>
    </source>
</evidence>
<feature type="compositionally biased region" description="Low complexity" evidence="1">
    <location>
        <begin position="22"/>
        <end position="36"/>
    </location>
</feature>
<keyword evidence="2" id="KW-1133">Transmembrane helix</keyword>
<accession>F1A608</accession>
<gene>
    <name evidence="3" type="ORF">DICPUDRAFT_100150</name>
</gene>
<feature type="compositionally biased region" description="Low complexity" evidence="1">
    <location>
        <begin position="228"/>
        <end position="238"/>
    </location>
</feature>
<dbReference type="InParanoid" id="F1A608"/>